<sequence length="598" mass="69624">MYYFNSWNSEFKQPFGAIKTGEVMKVNFSSDKENVTIKFIIRRDFGLRHEFDMHPIEKGLYSSSVQFDVGHGLYFYYFEISEQSDWGLVKHYYGRSESGGEGVLYISEQDVRPFQVTVYDKDDKAPEWYRDAVFYQIFPDRFNNGNSDGKINAPKPNSFIYGSHQDQPMYVKEENGDIARWDFFGGNLKGITQKIPYLKELGVTAIYLNPIFSATSNHRYDTNDYLAIDTMLGSEVDFKELIDKLHENKMHLVLDGVFSHVGKDSRYFNLAGTFGSKEGATKTPKSPYFDWFKFTDYPNDYKSWWGIKDLPEIDKDNESFRNFIYGEKDSVLEKWNNFGIDGWRLDVADELPDSFIRGIRKNLNQYENMVLIGEVWEDASNKISYGQRRDYILGDSLHGCMNYPFRDLIIRYLNGTIPANEIAHQLLGLSENYPKDIFYNNLNNLGTHDTERILTMIQPKNNDNAVSLMFSLPGVPCIYYGDEAGLTGGKDPNNRKFFPWDNIDPTYYKQYQKWSNYRTENEVLRSGDFSTFYCGDLLGIIRYTENDYFVTLINPSDQEIRIDFNAISFLQNLGVQEELKAKLDGLQIEKNETLFFKK</sequence>
<comment type="caution">
    <text evidence="4">The sequence shown here is derived from an EMBL/GenBank/DDBJ whole genome shotgun (WGS) entry which is preliminary data.</text>
</comment>
<dbReference type="AlphaFoldDB" id="A0A2A5RPG5"/>
<evidence type="ECO:0000313" key="5">
    <source>
        <dbReference type="Proteomes" id="UP000218181"/>
    </source>
</evidence>
<accession>A0A2A5RPG5</accession>
<dbReference type="PANTHER" id="PTHR10357">
    <property type="entry name" value="ALPHA-AMYLASE FAMILY MEMBER"/>
    <property type="match status" value="1"/>
</dbReference>
<dbReference type="Proteomes" id="UP000218181">
    <property type="component" value="Unassembled WGS sequence"/>
</dbReference>
<dbReference type="EMBL" id="JXJU01000001">
    <property type="protein sequence ID" value="PCS01312.1"/>
    <property type="molecule type" value="Genomic_DNA"/>
</dbReference>
<dbReference type="SUPFAM" id="SSF51445">
    <property type="entry name" value="(Trans)glycosidases"/>
    <property type="match status" value="1"/>
</dbReference>
<keyword evidence="1" id="KW-0378">Hydrolase</keyword>
<keyword evidence="5" id="KW-1185">Reference proteome</keyword>
<gene>
    <name evidence="4" type="ORF">RT41_GL000076</name>
</gene>
<proteinExistence type="predicted"/>
<dbReference type="InterPro" id="IPR045857">
    <property type="entry name" value="O16G_dom_2"/>
</dbReference>
<evidence type="ECO:0000256" key="2">
    <source>
        <dbReference type="ARBA" id="ARBA00023295"/>
    </source>
</evidence>
<evidence type="ECO:0000256" key="1">
    <source>
        <dbReference type="ARBA" id="ARBA00022801"/>
    </source>
</evidence>
<dbReference type="STRING" id="1291764.GCA_001311235_00509"/>
<dbReference type="PANTHER" id="PTHR10357:SF210">
    <property type="entry name" value="MALTODEXTRIN GLUCOSIDASE"/>
    <property type="match status" value="1"/>
</dbReference>
<dbReference type="GO" id="GO:0005975">
    <property type="term" value="P:carbohydrate metabolic process"/>
    <property type="evidence" value="ECO:0007669"/>
    <property type="project" value="InterPro"/>
</dbReference>
<dbReference type="InterPro" id="IPR006047">
    <property type="entry name" value="GH13_cat_dom"/>
</dbReference>
<dbReference type="CDD" id="cd11338">
    <property type="entry name" value="AmyAc_CMD"/>
    <property type="match status" value="1"/>
</dbReference>
<dbReference type="InterPro" id="IPR017853">
    <property type="entry name" value="GH"/>
</dbReference>
<name>A0A2A5RPG5_9LACT</name>
<organism evidence="4 5">
    <name type="scientific">Lactococcus fujiensis JCM 16395</name>
    <dbReference type="NCBI Taxonomy" id="1291764"/>
    <lineage>
        <taxon>Bacteria</taxon>
        <taxon>Bacillati</taxon>
        <taxon>Bacillota</taxon>
        <taxon>Bacilli</taxon>
        <taxon>Lactobacillales</taxon>
        <taxon>Streptococcaceae</taxon>
        <taxon>Lactococcus</taxon>
    </lineage>
</organism>
<dbReference type="Gene3D" id="3.20.20.80">
    <property type="entry name" value="Glycosidases"/>
    <property type="match status" value="1"/>
</dbReference>
<dbReference type="Gene3D" id="3.90.400.10">
    <property type="entry name" value="Oligo-1,6-glucosidase, Domain 2"/>
    <property type="match status" value="1"/>
</dbReference>
<dbReference type="SMART" id="SM00642">
    <property type="entry name" value="Aamy"/>
    <property type="match status" value="1"/>
</dbReference>
<reference evidence="4 5" key="1">
    <citation type="submission" date="2014-12" db="EMBL/GenBank/DDBJ databases">
        <title>Draft genome sequences of 10 type strains of Lactococcus.</title>
        <authorList>
            <person name="Sun Z."/>
            <person name="Zhong Z."/>
            <person name="Liu W."/>
            <person name="Zhang W."/>
            <person name="Zhang H."/>
        </authorList>
    </citation>
    <scope>NUCLEOTIDE SEQUENCE [LARGE SCALE GENOMIC DNA]</scope>
    <source>
        <strain evidence="4 5">JCM 16395</strain>
    </source>
</reference>
<evidence type="ECO:0000313" key="4">
    <source>
        <dbReference type="EMBL" id="PCS01312.1"/>
    </source>
</evidence>
<keyword evidence="2" id="KW-0326">Glycosidase</keyword>
<protein>
    <submittedName>
        <fullName evidence="4">Alpha-amylase</fullName>
    </submittedName>
</protein>
<evidence type="ECO:0000259" key="3">
    <source>
        <dbReference type="SMART" id="SM00642"/>
    </source>
</evidence>
<feature type="domain" description="Glycosyl hydrolase family 13 catalytic" evidence="3">
    <location>
        <begin position="136"/>
        <end position="518"/>
    </location>
</feature>
<dbReference type="GO" id="GO:0016798">
    <property type="term" value="F:hydrolase activity, acting on glycosyl bonds"/>
    <property type="evidence" value="ECO:0007669"/>
    <property type="project" value="UniProtKB-KW"/>
</dbReference>
<dbReference type="Pfam" id="PF00128">
    <property type="entry name" value="Alpha-amylase"/>
    <property type="match status" value="1"/>
</dbReference>
<dbReference type="OrthoDB" id="9805159at2"/>
<dbReference type="RefSeq" id="WP_096816813.1">
    <property type="nucleotide sequence ID" value="NZ_JXJU01000001.1"/>
</dbReference>